<dbReference type="InterPro" id="IPR011993">
    <property type="entry name" value="PH-like_dom_sf"/>
</dbReference>
<evidence type="ECO:0000259" key="1">
    <source>
        <dbReference type="SMART" id="SM00462"/>
    </source>
</evidence>
<sequence>MISIFKRKKQHLTITADNPTYTVYYLGNAHTLLSNGEGCCDSQVERVWTRSKQGKKVRKVNVTITARGLKLDFLDKPRRGPSAQFYLLHRISYCVADRSNQKIFAWVYRHELKRKAVELRCHAVLCNKSEKAKAMALCLYQIFTSSFVDYKRERKDRERRNKADPYKPPLPLRRILNGASKFHPPLDRSRSAPKLCAIREDKVREEAEEEEMNQNTVFRDDTLLDMSDRMAHIAIGNDVSELQKDSAVTELLRGDTHDDSRNDPIPAT</sequence>
<dbReference type="PANTHER" id="PTHR11232">
    <property type="entry name" value="PHOSPHOTYROSINE INTERACTION DOMAIN-CONTAINING FAMILY MEMBER"/>
    <property type="match status" value="1"/>
</dbReference>
<protein>
    <submittedName>
        <fullName evidence="3">Protein FAM43A-like</fullName>
    </submittedName>
</protein>
<dbReference type="InterPro" id="IPR006020">
    <property type="entry name" value="PTB/PI_dom"/>
</dbReference>
<gene>
    <name evidence="3" type="primary">LOC100376614</name>
</gene>
<evidence type="ECO:0000313" key="2">
    <source>
        <dbReference type="Proteomes" id="UP000694865"/>
    </source>
</evidence>
<name>A0ABM0M184_SACKO</name>
<feature type="domain" description="PID" evidence="1">
    <location>
        <begin position="16"/>
        <end position="156"/>
    </location>
</feature>
<dbReference type="Proteomes" id="UP000694865">
    <property type="component" value="Unplaced"/>
</dbReference>
<organism evidence="2 3">
    <name type="scientific">Saccoglossus kowalevskii</name>
    <name type="common">Acorn worm</name>
    <dbReference type="NCBI Taxonomy" id="10224"/>
    <lineage>
        <taxon>Eukaryota</taxon>
        <taxon>Metazoa</taxon>
        <taxon>Hemichordata</taxon>
        <taxon>Enteropneusta</taxon>
        <taxon>Harrimaniidae</taxon>
        <taxon>Saccoglossus</taxon>
    </lineage>
</organism>
<dbReference type="Gene3D" id="2.30.29.30">
    <property type="entry name" value="Pleckstrin-homology domain (PH domain)/Phosphotyrosine-binding domain (PTB)"/>
    <property type="match status" value="1"/>
</dbReference>
<dbReference type="InterPro" id="IPR051133">
    <property type="entry name" value="Adapter_Engulfment-Domain"/>
</dbReference>
<reference evidence="3" key="1">
    <citation type="submission" date="2025-08" db="UniProtKB">
        <authorList>
            <consortium name="RefSeq"/>
        </authorList>
    </citation>
    <scope>IDENTIFICATION</scope>
    <source>
        <tissue evidence="3">Testes</tissue>
    </source>
</reference>
<dbReference type="PANTHER" id="PTHR11232:SF2">
    <property type="entry name" value="FI05246P"/>
    <property type="match status" value="1"/>
</dbReference>
<dbReference type="SMART" id="SM00462">
    <property type="entry name" value="PTB"/>
    <property type="match status" value="1"/>
</dbReference>
<dbReference type="RefSeq" id="XP_006813775.1">
    <property type="nucleotide sequence ID" value="XM_006813712.1"/>
</dbReference>
<proteinExistence type="predicted"/>
<keyword evidence="2" id="KW-1185">Reference proteome</keyword>
<accession>A0ABM0M184</accession>
<dbReference type="Pfam" id="PF14719">
    <property type="entry name" value="PID_2"/>
    <property type="match status" value="1"/>
</dbReference>
<evidence type="ECO:0000313" key="3">
    <source>
        <dbReference type="RefSeq" id="XP_006813775.1"/>
    </source>
</evidence>
<dbReference type="SUPFAM" id="SSF50729">
    <property type="entry name" value="PH domain-like"/>
    <property type="match status" value="1"/>
</dbReference>
<dbReference type="GeneID" id="100376614"/>